<comment type="subcellular location">
    <subcellularLocation>
        <location evidence="1">Membrane</location>
        <topology evidence="1">Multi-pass membrane protein</topology>
    </subcellularLocation>
</comment>
<feature type="transmembrane region" description="Helical" evidence="5">
    <location>
        <begin position="70"/>
        <end position="92"/>
    </location>
</feature>
<feature type="transmembrane region" description="Helical" evidence="5">
    <location>
        <begin position="264"/>
        <end position="285"/>
    </location>
</feature>
<feature type="transmembrane region" description="Helical" evidence="5">
    <location>
        <begin position="142"/>
        <end position="163"/>
    </location>
</feature>
<feature type="transmembrane region" description="Helical" evidence="5">
    <location>
        <begin position="183"/>
        <end position="201"/>
    </location>
</feature>
<gene>
    <name evidence="6" type="ORF">HGG79_02455</name>
</gene>
<feature type="transmembrane region" description="Helical" evidence="5">
    <location>
        <begin position="240"/>
        <end position="258"/>
    </location>
</feature>
<evidence type="ECO:0000256" key="1">
    <source>
        <dbReference type="ARBA" id="ARBA00004141"/>
    </source>
</evidence>
<evidence type="ECO:0000256" key="5">
    <source>
        <dbReference type="SAM" id="Phobius"/>
    </source>
</evidence>
<proteinExistence type="predicted"/>
<dbReference type="PANTHER" id="PTHR43359:SF1">
    <property type="entry name" value="FORMATE HYDROGENLYASE SUBUNIT 4-RELATED"/>
    <property type="match status" value="1"/>
</dbReference>
<keyword evidence="3 5" id="KW-1133">Transmembrane helix</keyword>
<keyword evidence="7" id="KW-1185">Reference proteome</keyword>
<dbReference type="PANTHER" id="PTHR43359">
    <property type="entry name" value="FORMATE HYDROGENLYASE SUBUNIT 4"/>
    <property type="match status" value="1"/>
</dbReference>
<keyword evidence="4 5" id="KW-0472">Membrane</keyword>
<dbReference type="PROSITE" id="PS00668">
    <property type="entry name" value="COMPLEX1_ND1_2"/>
    <property type="match status" value="1"/>
</dbReference>
<dbReference type="InterPro" id="IPR001694">
    <property type="entry name" value="NADH_UbQ_OxRdtase_su1/FPO"/>
</dbReference>
<feature type="transmembrane region" description="Helical" evidence="5">
    <location>
        <begin position="6"/>
        <end position="29"/>
    </location>
</feature>
<dbReference type="RefSeq" id="WP_035144977.1">
    <property type="nucleotide sequence ID" value="NZ_UAWI01000002.1"/>
</dbReference>
<keyword evidence="2 5" id="KW-0812">Transmembrane</keyword>
<evidence type="ECO:0000256" key="2">
    <source>
        <dbReference type="ARBA" id="ARBA00022692"/>
    </source>
</evidence>
<sequence>MEILKNLFYVFIFPGLIFSIIFGLLLSGIDRKMVARMQRRIGPPIMQPFYDILKLTGKERLIPRRAAKNTFILAPLIGLISVITISLFIPFYGMNFFPGEYGDIIVILYLLTIPAVALIIGGAASGSPYASIGISREMVTMLSYEVPLVIILLAVGAKAGFSMQGNVTFSLKIIEEYQRIKGINMFNIYLIPAALAFLFIIPAEVGTVPFDIAEAETEICEGPLVEYSGIYLGIYKLTGAVKMFIMGNLFVSLFLGGINFGNIILNVLFNILLIILVIIISISFVRSIVGRIRIEQTLRFFWTIPTILAAISLVFAYI</sequence>
<evidence type="ECO:0000313" key="7">
    <source>
        <dbReference type="Proteomes" id="UP000563151"/>
    </source>
</evidence>
<evidence type="ECO:0000256" key="3">
    <source>
        <dbReference type="ARBA" id="ARBA00022989"/>
    </source>
</evidence>
<evidence type="ECO:0000313" key="6">
    <source>
        <dbReference type="EMBL" id="MBC2396642.1"/>
    </source>
</evidence>
<feature type="transmembrane region" description="Helical" evidence="5">
    <location>
        <begin position="104"/>
        <end position="130"/>
    </location>
</feature>
<dbReference type="EMBL" id="JAAZWO010000002">
    <property type="protein sequence ID" value="MBC2396642.1"/>
    <property type="molecule type" value="Genomic_DNA"/>
</dbReference>
<protein>
    <submittedName>
        <fullName evidence="6">NADH-quinone oxidoreductase subunit H</fullName>
    </submittedName>
</protein>
<dbReference type="Proteomes" id="UP000563151">
    <property type="component" value="Unassembled WGS sequence"/>
</dbReference>
<name>A0A923IZ58_CLOTT</name>
<dbReference type="Pfam" id="PF00146">
    <property type="entry name" value="NADHdh"/>
    <property type="match status" value="1"/>
</dbReference>
<evidence type="ECO:0000256" key="4">
    <source>
        <dbReference type="ARBA" id="ARBA00023136"/>
    </source>
</evidence>
<dbReference type="AlphaFoldDB" id="A0A923IZ58"/>
<dbReference type="GO" id="GO:0005886">
    <property type="term" value="C:plasma membrane"/>
    <property type="evidence" value="ECO:0007669"/>
    <property type="project" value="TreeGrafter"/>
</dbReference>
<dbReference type="InterPro" id="IPR052561">
    <property type="entry name" value="ComplexI_Subunit1"/>
</dbReference>
<dbReference type="InterPro" id="IPR018086">
    <property type="entry name" value="NADH_UbQ_OxRdtase_su1_CS"/>
</dbReference>
<comment type="caution">
    <text evidence="6">The sequence shown here is derived from an EMBL/GenBank/DDBJ whole genome shotgun (WGS) entry which is preliminary data.</text>
</comment>
<reference evidence="6 7" key="1">
    <citation type="submission" date="2020-04" db="EMBL/GenBank/DDBJ databases">
        <title>Genomic insights into acetone-butanol-ethanol (ABE) fermentation by sequencing solventogenic clostridia strains.</title>
        <authorList>
            <person name="Brown S."/>
        </authorList>
    </citation>
    <scope>NUCLEOTIDE SEQUENCE [LARGE SCALE GENOMIC DNA]</scope>
    <source>
        <strain evidence="6 7">DJ011</strain>
    </source>
</reference>
<feature type="transmembrane region" description="Helical" evidence="5">
    <location>
        <begin position="297"/>
        <end position="317"/>
    </location>
</feature>
<organism evidence="6 7">
    <name type="scientific">Clostridium tetanomorphum</name>
    <dbReference type="NCBI Taxonomy" id="1553"/>
    <lineage>
        <taxon>Bacteria</taxon>
        <taxon>Bacillati</taxon>
        <taxon>Bacillota</taxon>
        <taxon>Clostridia</taxon>
        <taxon>Eubacteriales</taxon>
        <taxon>Clostridiaceae</taxon>
        <taxon>Clostridium</taxon>
    </lineage>
</organism>
<accession>A0A923IZ58</accession>